<keyword evidence="2" id="KW-1185">Reference proteome</keyword>
<accession>A0AAV4PC61</accession>
<dbReference type="EMBL" id="BPLQ01002577">
    <property type="protein sequence ID" value="GIX94204.1"/>
    <property type="molecule type" value="Genomic_DNA"/>
</dbReference>
<sequence length="168" mass="19062">MDISRIHVIQDVNGLSCIYILQSQFGENVPPIPLLQICIVGFPTLYTANIPSYLHRFPTLYITNIPSYLHRFPTLYITNIPSYLHRTCAFPCLSEESHLRPSRALFSSFPRLETLTLSRMEETCKTMSPTSNITCVVPYQRGVEGACSANCDCKMQMQADILYRAESC</sequence>
<reference evidence="1 2" key="1">
    <citation type="submission" date="2021-06" db="EMBL/GenBank/DDBJ databases">
        <title>Caerostris darwini draft genome.</title>
        <authorList>
            <person name="Kono N."/>
            <person name="Arakawa K."/>
        </authorList>
    </citation>
    <scope>NUCLEOTIDE SEQUENCE [LARGE SCALE GENOMIC DNA]</scope>
</reference>
<dbReference type="Proteomes" id="UP001054837">
    <property type="component" value="Unassembled WGS sequence"/>
</dbReference>
<dbReference type="AlphaFoldDB" id="A0AAV4PC61"/>
<proteinExistence type="predicted"/>
<name>A0AAV4PC61_9ARAC</name>
<protein>
    <submittedName>
        <fullName evidence="1">Uncharacterized protein</fullName>
    </submittedName>
</protein>
<gene>
    <name evidence="1" type="ORF">CDAR_485491</name>
</gene>
<evidence type="ECO:0000313" key="1">
    <source>
        <dbReference type="EMBL" id="GIX94204.1"/>
    </source>
</evidence>
<comment type="caution">
    <text evidence="1">The sequence shown here is derived from an EMBL/GenBank/DDBJ whole genome shotgun (WGS) entry which is preliminary data.</text>
</comment>
<evidence type="ECO:0000313" key="2">
    <source>
        <dbReference type="Proteomes" id="UP001054837"/>
    </source>
</evidence>
<organism evidence="1 2">
    <name type="scientific">Caerostris darwini</name>
    <dbReference type="NCBI Taxonomy" id="1538125"/>
    <lineage>
        <taxon>Eukaryota</taxon>
        <taxon>Metazoa</taxon>
        <taxon>Ecdysozoa</taxon>
        <taxon>Arthropoda</taxon>
        <taxon>Chelicerata</taxon>
        <taxon>Arachnida</taxon>
        <taxon>Araneae</taxon>
        <taxon>Araneomorphae</taxon>
        <taxon>Entelegynae</taxon>
        <taxon>Araneoidea</taxon>
        <taxon>Araneidae</taxon>
        <taxon>Caerostris</taxon>
    </lineage>
</organism>